<reference evidence="2" key="1">
    <citation type="journal article" date="2021" name="PeerJ">
        <title>Extensive microbial diversity within the chicken gut microbiome revealed by metagenomics and culture.</title>
        <authorList>
            <person name="Gilroy R."/>
            <person name="Ravi A."/>
            <person name="Getino M."/>
            <person name="Pursley I."/>
            <person name="Horton D.L."/>
            <person name="Alikhan N.F."/>
            <person name="Baker D."/>
            <person name="Gharbi K."/>
            <person name="Hall N."/>
            <person name="Watson M."/>
            <person name="Adriaenssens E.M."/>
            <person name="Foster-Nyarko E."/>
            <person name="Jarju S."/>
            <person name="Secka A."/>
            <person name="Antonio M."/>
            <person name="Oren A."/>
            <person name="Chaudhuri R.R."/>
            <person name="La Ragione R."/>
            <person name="Hildebrand F."/>
            <person name="Pallen M.J."/>
        </authorList>
    </citation>
    <scope>NUCLEOTIDE SEQUENCE</scope>
    <source>
        <strain evidence="2">Gambia15-2214</strain>
    </source>
</reference>
<dbReference type="Proteomes" id="UP000823914">
    <property type="component" value="Unassembled WGS sequence"/>
</dbReference>
<comment type="caution">
    <text evidence="2">The sequence shown here is derived from an EMBL/GenBank/DDBJ whole genome shotgun (WGS) entry which is preliminary data.</text>
</comment>
<keyword evidence="1" id="KW-0472">Membrane</keyword>
<proteinExistence type="predicted"/>
<keyword evidence="1" id="KW-0812">Transmembrane</keyword>
<name>A0A9E2L2R2_9SPIR</name>
<organism evidence="2 3">
    <name type="scientific">Candidatus Treponema excrementipullorum</name>
    <dbReference type="NCBI Taxonomy" id="2838768"/>
    <lineage>
        <taxon>Bacteria</taxon>
        <taxon>Pseudomonadati</taxon>
        <taxon>Spirochaetota</taxon>
        <taxon>Spirochaetia</taxon>
        <taxon>Spirochaetales</taxon>
        <taxon>Treponemataceae</taxon>
        <taxon>Treponema</taxon>
    </lineage>
</organism>
<gene>
    <name evidence="2" type="ORF">IAA16_05160</name>
</gene>
<dbReference type="AlphaFoldDB" id="A0A9E2L2R2"/>
<dbReference type="EMBL" id="JAHLFV010000121">
    <property type="protein sequence ID" value="MBU3849936.1"/>
    <property type="molecule type" value="Genomic_DNA"/>
</dbReference>
<evidence type="ECO:0000313" key="2">
    <source>
        <dbReference type="EMBL" id="MBU3849936.1"/>
    </source>
</evidence>
<evidence type="ECO:0000313" key="3">
    <source>
        <dbReference type="Proteomes" id="UP000823914"/>
    </source>
</evidence>
<sequence>MVVVLRKILFYSCLFVFPLFSCGLDTFYYLNHPIRTHFIDAATSAGDSSDPSLQYFEFRTVDTAGDVYQGTAVYYKIYNDPQKLQSERIAIENYNEEYSDRGINTLRSYNYKLLSTTEITSSNLVTKNDGVTDVMIYLYDTTAHKPEVIIGGTSRGIPVRENDGYFTFDNNDTSADGKYKCPQENDSDYTYTAGVTTEAYYVAAFAVATGMNTSLTPIYSQVEYLGSLKITPKNATS</sequence>
<keyword evidence="1" id="KW-1133">Transmembrane helix</keyword>
<feature type="transmembrane region" description="Helical" evidence="1">
    <location>
        <begin position="9"/>
        <end position="30"/>
    </location>
</feature>
<reference evidence="2" key="2">
    <citation type="submission" date="2021-04" db="EMBL/GenBank/DDBJ databases">
        <authorList>
            <person name="Gilroy R."/>
        </authorList>
    </citation>
    <scope>NUCLEOTIDE SEQUENCE</scope>
    <source>
        <strain evidence="2">Gambia15-2214</strain>
    </source>
</reference>
<accession>A0A9E2L2R2</accession>
<evidence type="ECO:0000256" key="1">
    <source>
        <dbReference type="SAM" id="Phobius"/>
    </source>
</evidence>
<protein>
    <submittedName>
        <fullName evidence="2">Uncharacterized protein</fullName>
    </submittedName>
</protein>